<evidence type="ECO:0000313" key="6">
    <source>
        <dbReference type="EMBL" id="ODQ73608.1"/>
    </source>
</evidence>
<organism evidence="6 7">
    <name type="scientific">Lipomyces starkeyi NRRL Y-11557</name>
    <dbReference type="NCBI Taxonomy" id="675824"/>
    <lineage>
        <taxon>Eukaryota</taxon>
        <taxon>Fungi</taxon>
        <taxon>Dikarya</taxon>
        <taxon>Ascomycota</taxon>
        <taxon>Saccharomycotina</taxon>
        <taxon>Lipomycetes</taxon>
        <taxon>Lipomycetales</taxon>
        <taxon>Lipomycetaceae</taxon>
        <taxon>Lipomyces</taxon>
    </lineage>
</organism>
<dbReference type="GO" id="GO:0006412">
    <property type="term" value="P:translation"/>
    <property type="evidence" value="ECO:0007669"/>
    <property type="project" value="InterPro"/>
</dbReference>
<evidence type="ECO:0000256" key="1">
    <source>
        <dbReference type="ARBA" id="ARBA00008553"/>
    </source>
</evidence>
<protein>
    <recommendedName>
        <fullName evidence="5">Large ribosomal subunit protein uL5 C-terminal domain-containing protein</fullName>
    </recommendedName>
</protein>
<keyword evidence="3" id="KW-0687">Ribonucleoprotein</keyword>
<dbReference type="STRING" id="675824.A0A1E3Q7P7"/>
<proteinExistence type="inferred from homology"/>
<dbReference type="InterPro" id="IPR022803">
    <property type="entry name" value="Ribosomal_uL5_dom_sf"/>
</dbReference>
<gene>
    <name evidence="6" type="ORF">LIPSTDRAFT_70615</name>
</gene>
<feature type="domain" description="Large ribosomal subunit protein uL5 C-terminal" evidence="5">
    <location>
        <begin position="208"/>
        <end position="304"/>
    </location>
</feature>
<dbReference type="PANTHER" id="PTHR11994">
    <property type="entry name" value="60S RIBOSOMAL PROTEIN L11-RELATED"/>
    <property type="match status" value="1"/>
</dbReference>
<reference evidence="6 7" key="1">
    <citation type="journal article" date="2016" name="Proc. Natl. Acad. Sci. U.S.A.">
        <title>Comparative genomics of biotechnologically important yeasts.</title>
        <authorList>
            <person name="Riley R."/>
            <person name="Haridas S."/>
            <person name="Wolfe K.H."/>
            <person name="Lopes M.R."/>
            <person name="Hittinger C.T."/>
            <person name="Goeker M."/>
            <person name="Salamov A.A."/>
            <person name="Wisecaver J.H."/>
            <person name="Long T.M."/>
            <person name="Calvey C.H."/>
            <person name="Aerts A.L."/>
            <person name="Barry K.W."/>
            <person name="Choi C."/>
            <person name="Clum A."/>
            <person name="Coughlan A.Y."/>
            <person name="Deshpande S."/>
            <person name="Douglass A.P."/>
            <person name="Hanson S.J."/>
            <person name="Klenk H.-P."/>
            <person name="LaButti K.M."/>
            <person name="Lapidus A."/>
            <person name="Lindquist E.A."/>
            <person name="Lipzen A.M."/>
            <person name="Meier-Kolthoff J.P."/>
            <person name="Ohm R.A."/>
            <person name="Otillar R.P."/>
            <person name="Pangilinan J.L."/>
            <person name="Peng Y."/>
            <person name="Rokas A."/>
            <person name="Rosa C.A."/>
            <person name="Scheuner C."/>
            <person name="Sibirny A.A."/>
            <person name="Slot J.C."/>
            <person name="Stielow J.B."/>
            <person name="Sun H."/>
            <person name="Kurtzman C.P."/>
            <person name="Blackwell M."/>
            <person name="Grigoriev I.V."/>
            <person name="Jeffries T.W."/>
        </authorList>
    </citation>
    <scope>NUCLEOTIDE SEQUENCE [LARGE SCALE GENOMIC DNA]</scope>
    <source>
        <strain evidence="6 7">NRRL Y-11557</strain>
    </source>
</reference>
<evidence type="ECO:0000256" key="2">
    <source>
        <dbReference type="ARBA" id="ARBA00022980"/>
    </source>
</evidence>
<dbReference type="InterPro" id="IPR002132">
    <property type="entry name" value="Ribosomal_uL5"/>
</dbReference>
<sequence>MAGRPHLRPSAGSTYLHPLQHQRHQGLHTSTPLCKNSISIVHPLHHRIRYKKNQLQPAYKDILQTPKWDTQSHLFKPQYTQQSRLEEHYNSTIAPDLLLANFVHNERVIPGRKRQEWDGSSQYHINRPRRAPAGSAVETPDIKPRTFKNIPQLEAIWVHAFVRDAVRVNQERALPTMVMMQQITGKKPRPVYSKATVMTWRLRKNMMVGAKVKIQGPDMYQFFATLVELVLPRIKDFKGVENTSGDMFGNISFGLEPADVKWFPEVEGNPELWPNLAGLHITLVTGAQTDPEARTMLSALGLPFVGKERLHNVPSFEALEAIDRKNGIVYNY</sequence>
<name>A0A1E3Q7P7_LIPST</name>
<dbReference type="GO" id="GO:0005762">
    <property type="term" value="C:mitochondrial large ribosomal subunit"/>
    <property type="evidence" value="ECO:0007669"/>
    <property type="project" value="EnsemblFungi"/>
</dbReference>
<evidence type="ECO:0000259" key="5">
    <source>
        <dbReference type="Pfam" id="PF00673"/>
    </source>
</evidence>
<evidence type="ECO:0000313" key="7">
    <source>
        <dbReference type="Proteomes" id="UP000094385"/>
    </source>
</evidence>
<comment type="similarity">
    <text evidence="1">Belongs to the universal ribosomal protein uL5 family.</text>
</comment>
<feature type="region of interest" description="Disordered" evidence="4">
    <location>
        <begin position="1"/>
        <end position="30"/>
    </location>
</feature>
<dbReference type="EMBL" id="KV454293">
    <property type="protein sequence ID" value="ODQ73608.1"/>
    <property type="molecule type" value="Genomic_DNA"/>
</dbReference>
<dbReference type="GO" id="GO:0003735">
    <property type="term" value="F:structural constituent of ribosome"/>
    <property type="evidence" value="ECO:0007669"/>
    <property type="project" value="EnsemblFungi"/>
</dbReference>
<dbReference type="Pfam" id="PF00673">
    <property type="entry name" value="Ribosomal_L5_C"/>
    <property type="match status" value="1"/>
</dbReference>
<dbReference type="Proteomes" id="UP000094385">
    <property type="component" value="Unassembled WGS sequence"/>
</dbReference>
<dbReference type="SUPFAM" id="SSF55282">
    <property type="entry name" value="RL5-like"/>
    <property type="match status" value="1"/>
</dbReference>
<dbReference type="Gene3D" id="3.30.1440.10">
    <property type="match status" value="1"/>
</dbReference>
<feature type="region of interest" description="Disordered" evidence="4">
    <location>
        <begin position="114"/>
        <end position="142"/>
    </location>
</feature>
<evidence type="ECO:0000256" key="4">
    <source>
        <dbReference type="SAM" id="MobiDB-lite"/>
    </source>
</evidence>
<accession>A0A1E3Q7P7</accession>
<dbReference type="AlphaFoldDB" id="A0A1E3Q7P7"/>
<keyword evidence="7" id="KW-1185">Reference proteome</keyword>
<dbReference type="OrthoDB" id="539541at2759"/>
<evidence type="ECO:0000256" key="3">
    <source>
        <dbReference type="ARBA" id="ARBA00023274"/>
    </source>
</evidence>
<dbReference type="InterPro" id="IPR031309">
    <property type="entry name" value="Ribosomal_uL5_C"/>
</dbReference>
<keyword evidence="2" id="KW-0689">Ribosomal protein</keyword>